<dbReference type="Proteomes" id="UP000199673">
    <property type="component" value="Unassembled WGS sequence"/>
</dbReference>
<name>A0A1I7DFZ3_9BACT</name>
<proteinExistence type="predicted"/>
<dbReference type="STRING" id="305507.SAMN04489724_4025"/>
<organism evidence="1 2">
    <name type="scientific">Algoriphagus locisalis</name>
    <dbReference type="NCBI Taxonomy" id="305507"/>
    <lineage>
        <taxon>Bacteria</taxon>
        <taxon>Pseudomonadati</taxon>
        <taxon>Bacteroidota</taxon>
        <taxon>Cytophagia</taxon>
        <taxon>Cytophagales</taxon>
        <taxon>Cyclobacteriaceae</taxon>
        <taxon>Algoriphagus</taxon>
    </lineage>
</organism>
<keyword evidence="2" id="KW-1185">Reference proteome</keyword>
<dbReference type="EMBL" id="FPBF01000006">
    <property type="protein sequence ID" value="SFU10622.1"/>
    <property type="molecule type" value="Genomic_DNA"/>
</dbReference>
<gene>
    <name evidence="1" type="ORF">SAMN04489724_4025</name>
</gene>
<protein>
    <submittedName>
        <fullName evidence="1">Uncharacterized protein</fullName>
    </submittedName>
</protein>
<evidence type="ECO:0000313" key="2">
    <source>
        <dbReference type="Proteomes" id="UP000199673"/>
    </source>
</evidence>
<reference evidence="2" key="1">
    <citation type="submission" date="2016-10" db="EMBL/GenBank/DDBJ databases">
        <authorList>
            <person name="Varghese N."/>
            <person name="Submissions S."/>
        </authorList>
    </citation>
    <scope>NUCLEOTIDE SEQUENCE [LARGE SCALE GENOMIC DNA]</scope>
    <source>
        <strain evidence="2">DSM 23445</strain>
    </source>
</reference>
<sequence>MPPLSTNSQFYIFFIAVIINLKNNYLASLL</sequence>
<dbReference type="AlphaFoldDB" id="A0A1I7DFZ3"/>
<evidence type="ECO:0000313" key="1">
    <source>
        <dbReference type="EMBL" id="SFU10622.1"/>
    </source>
</evidence>
<accession>A0A1I7DFZ3</accession>